<keyword evidence="3" id="KW-1185">Reference proteome</keyword>
<name>A0ABN2T3T1_9MICO</name>
<evidence type="ECO:0000313" key="2">
    <source>
        <dbReference type="EMBL" id="GAA1998060.1"/>
    </source>
</evidence>
<reference evidence="2 3" key="1">
    <citation type="journal article" date="2019" name="Int. J. Syst. Evol. Microbiol.">
        <title>The Global Catalogue of Microorganisms (GCM) 10K type strain sequencing project: providing services to taxonomists for standard genome sequencing and annotation.</title>
        <authorList>
            <consortium name="The Broad Institute Genomics Platform"/>
            <consortium name="The Broad Institute Genome Sequencing Center for Infectious Disease"/>
            <person name="Wu L."/>
            <person name="Ma J."/>
        </authorList>
    </citation>
    <scope>NUCLEOTIDE SEQUENCE [LARGE SCALE GENOMIC DNA]</scope>
    <source>
        <strain evidence="2 3">JCM 14546</strain>
    </source>
</reference>
<dbReference type="SUPFAM" id="SSF53474">
    <property type="entry name" value="alpha/beta-Hydrolases"/>
    <property type="match status" value="1"/>
</dbReference>
<keyword evidence="2" id="KW-0378">Hydrolase</keyword>
<dbReference type="InterPro" id="IPR050471">
    <property type="entry name" value="AB_hydrolase"/>
</dbReference>
<dbReference type="InterPro" id="IPR029058">
    <property type="entry name" value="AB_hydrolase_fold"/>
</dbReference>
<dbReference type="Gene3D" id="3.40.50.1820">
    <property type="entry name" value="alpha/beta hydrolase"/>
    <property type="match status" value="1"/>
</dbReference>
<accession>A0ABN2T3T1</accession>
<evidence type="ECO:0000313" key="3">
    <source>
        <dbReference type="Proteomes" id="UP001500755"/>
    </source>
</evidence>
<protein>
    <submittedName>
        <fullName evidence="2">Alpha/beta hydrolase</fullName>
    </submittedName>
</protein>
<comment type="caution">
    <text evidence="2">The sequence shown here is derived from an EMBL/GenBank/DDBJ whole genome shotgun (WGS) entry which is preliminary data.</text>
</comment>
<dbReference type="EMBL" id="BAAANO010000002">
    <property type="protein sequence ID" value="GAA1998060.1"/>
    <property type="molecule type" value="Genomic_DNA"/>
</dbReference>
<proteinExistence type="predicted"/>
<dbReference type="PANTHER" id="PTHR43433">
    <property type="entry name" value="HYDROLASE, ALPHA/BETA FOLD FAMILY PROTEIN"/>
    <property type="match status" value="1"/>
</dbReference>
<feature type="domain" description="AB hydrolase-1" evidence="1">
    <location>
        <begin position="30"/>
        <end position="249"/>
    </location>
</feature>
<sequence>MMELREMRVEASDGFPLAVQLGGPADGRPLFLVQGQANSHVWWDRVRPDFEDEFLTVTMDYRGTGASRGPVESWSTAGFAADVLDVVRALGIGRAHVYGTSMGGRTAQMLAARHPEAVDRLVLACTAAGGRTAVLPDRETTRELVSGAPEERRRFLHGLFFTPDRPFTEADTRVLGDPTMTSAEAVAHRRASARHDATGVLGEIAAPTLVMHGTEDRMTPAANAEILAEGIPGARLWMHDGGRHGFFDEFRDEVNAEIRRFLDA</sequence>
<dbReference type="PANTHER" id="PTHR43433:SF5">
    <property type="entry name" value="AB HYDROLASE-1 DOMAIN-CONTAINING PROTEIN"/>
    <property type="match status" value="1"/>
</dbReference>
<organism evidence="2 3">
    <name type="scientific">Brevibacterium samyangense</name>
    <dbReference type="NCBI Taxonomy" id="366888"/>
    <lineage>
        <taxon>Bacteria</taxon>
        <taxon>Bacillati</taxon>
        <taxon>Actinomycetota</taxon>
        <taxon>Actinomycetes</taxon>
        <taxon>Micrococcales</taxon>
        <taxon>Brevibacteriaceae</taxon>
        <taxon>Brevibacterium</taxon>
    </lineage>
</organism>
<evidence type="ECO:0000259" key="1">
    <source>
        <dbReference type="Pfam" id="PF00561"/>
    </source>
</evidence>
<dbReference type="PRINTS" id="PR00111">
    <property type="entry name" value="ABHYDROLASE"/>
</dbReference>
<dbReference type="Proteomes" id="UP001500755">
    <property type="component" value="Unassembled WGS sequence"/>
</dbReference>
<gene>
    <name evidence="2" type="ORF">GCM10009755_01550</name>
</gene>
<dbReference type="InterPro" id="IPR000073">
    <property type="entry name" value="AB_hydrolase_1"/>
</dbReference>
<dbReference type="Pfam" id="PF00561">
    <property type="entry name" value="Abhydrolase_1"/>
    <property type="match status" value="1"/>
</dbReference>
<dbReference type="GO" id="GO:0016787">
    <property type="term" value="F:hydrolase activity"/>
    <property type="evidence" value="ECO:0007669"/>
    <property type="project" value="UniProtKB-KW"/>
</dbReference>